<proteinExistence type="predicted"/>
<dbReference type="Proteomes" id="UP001144978">
    <property type="component" value="Unassembled WGS sequence"/>
</dbReference>
<protein>
    <submittedName>
        <fullName evidence="1">Uncharacterized protein</fullName>
    </submittedName>
</protein>
<evidence type="ECO:0000313" key="1">
    <source>
        <dbReference type="EMBL" id="KAJ2973603.1"/>
    </source>
</evidence>
<evidence type="ECO:0000313" key="2">
    <source>
        <dbReference type="Proteomes" id="UP001144978"/>
    </source>
</evidence>
<name>A0ACC1N3P2_9APHY</name>
<comment type="caution">
    <text evidence="1">The sequence shown here is derived from an EMBL/GenBank/DDBJ whole genome shotgun (WGS) entry which is preliminary data.</text>
</comment>
<reference evidence="1" key="1">
    <citation type="submission" date="2022-08" db="EMBL/GenBank/DDBJ databases">
        <title>Genome Sequence of Pycnoporus sanguineus.</title>
        <authorList>
            <person name="Buettner E."/>
        </authorList>
    </citation>
    <scope>NUCLEOTIDE SEQUENCE</scope>
    <source>
        <strain evidence="1">CG-C14</strain>
    </source>
</reference>
<gene>
    <name evidence="1" type="ORF">NUW54_g12035</name>
</gene>
<sequence>MFATESRHGLDPVDLVTAFNIAEWASAALDFKRGEAWWEIPAGPQERCGKGALQSHYLLKLLAPHLKIIQRSALEESPLPAGAMCLSCAALKIAFQAYQTGAYKKPTEKFNEENGGERCDGFYADIVQPQLLEHPEQFTALLEKANRHSTGASTSTRRVSKRSRRMMDSSPVREE</sequence>
<organism evidence="1 2">
    <name type="scientific">Trametes sanguinea</name>
    <dbReference type="NCBI Taxonomy" id="158606"/>
    <lineage>
        <taxon>Eukaryota</taxon>
        <taxon>Fungi</taxon>
        <taxon>Dikarya</taxon>
        <taxon>Basidiomycota</taxon>
        <taxon>Agaricomycotina</taxon>
        <taxon>Agaricomycetes</taxon>
        <taxon>Polyporales</taxon>
        <taxon>Polyporaceae</taxon>
        <taxon>Trametes</taxon>
    </lineage>
</organism>
<keyword evidence="2" id="KW-1185">Reference proteome</keyword>
<accession>A0ACC1N3P2</accession>
<dbReference type="EMBL" id="JANSHE010004950">
    <property type="protein sequence ID" value="KAJ2973603.1"/>
    <property type="molecule type" value="Genomic_DNA"/>
</dbReference>